<dbReference type="Pfam" id="PF03798">
    <property type="entry name" value="TRAM_LAG1_CLN8"/>
    <property type="match status" value="1"/>
</dbReference>
<dbReference type="InterPro" id="IPR006634">
    <property type="entry name" value="TLC-dom"/>
</dbReference>
<dbReference type="AlphaFoldDB" id="A0A1Z5JXB6"/>
<reference evidence="8 9" key="1">
    <citation type="journal article" date="2015" name="Plant Cell">
        <title>Oil accumulation by the oleaginous diatom Fistulifera solaris as revealed by the genome and transcriptome.</title>
        <authorList>
            <person name="Tanaka T."/>
            <person name="Maeda Y."/>
            <person name="Veluchamy A."/>
            <person name="Tanaka M."/>
            <person name="Abida H."/>
            <person name="Marechal E."/>
            <person name="Bowler C."/>
            <person name="Muto M."/>
            <person name="Sunaga Y."/>
            <person name="Tanaka M."/>
            <person name="Yoshino T."/>
            <person name="Taniguchi T."/>
            <person name="Fukuda Y."/>
            <person name="Nemoto M."/>
            <person name="Matsumoto M."/>
            <person name="Wong P.S."/>
            <person name="Aburatani S."/>
            <person name="Fujibuchi W."/>
        </authorList>
    </citation>
    <scope>NUCLEOTIDE SEQUENCE [LARGE SCALE GENOMIC DNA]</scope>
    <source>
        <strain evidence="8 9">JPCC DA0580</strain>
    </source>
</reference>
<evidence type="ECO:0000256" key="3">
    <source>
        <dbReference type="ARBA" id="ARBA00022989"/>
    </source>
</evidence>
<dbReference type="EMBL" id="BDSP01000131">
    <property type="protein sequence ID" value="GAX18516.1"/>
    <property type="molecule type" value="Genomic_DNA"/>
</dbReference>
<name>A0A1Z5JXB6_FISSO</name>
<gene>
    <name evidence="8" type="ORF">FisN_10Hh285</name>
</gene>
<feature type="domain" description="TLC" evidence="7">
    <location>
        <begin position="68"/>
        <end position="273"/>
    </location>
</feature>
<evidence type="ECO:0000259" key="7">
    <source>
        <dbReference type="PROSITE" id="PS50922"/>
    </source>
</evidence>
<proteinExistence type="predicted"/>
<evidence type="ECO:0000256" key="2">
    <source>
        <dbReference type="ARBA" id="ARBA00022692"/>
    </source>
</evidence>
<keyword evidence="2 5" id="KW-0812">Transmembrane</keyword>
<dbReference type="GO" id="GO:0016020">
    <property type="term" value="C:membrane"/>
    <property type="evidence" value="ECO:0007669"/>
    <property type="project" value="UniProtKB-SubCell"/>
</dbReference>
<feature type="transmembrane region" description="Helical" evidence="6">
    <location>
        <begin position="257"/>
        <end position="275"/>
    </location>
</feature>
<comment type="subcellular location">
    <subcellularLocation>
        <location evidence="1">Membrane</location>
        <topology evidence="1">Multi-pass membrane protein</topology>
    </subcellularLocation>
</comment>
<keyword evidence="3 6" id="KW-1133">Transmembrane helix</keyword>
<evidence type="ECO:0000313" key="8">
    <source>
        <dbReference type="EMBL" id="GAX18516.1"/>
    </source>
</evidence>
<evidence type="ECO:0000256" key="5">
    <source>
        <dbReference type="PROSITE-ProRule" id="PRU00205"/>
    </source>
</evidence>
<keyword evidence="9" id="KW-1185">Reference proteome</keyword>
<evidence type="ECO:0000256" key="6">
    <source>
        <dbReference type="SAM" id="Phobius"/>
    </source>
</evidence>
<comment type="caution">
    <text evidence="8">The sequence shown here is derived from an EMBL/GenBank/DDBJ whole genome shotgun (WGS) entry which is preliminary data.</text>
</comment>
<evidence type="ECO:0000256" key="1">
    <source>
        <dbReference type="ARBA" id="ARBA00004141"/>
    </source>
</evidence>
<dbReference type="PANTHER" id="PTHR31766">
    <property type="entry name" value="GLABROUS1 ENHANCER-BINDING PROTEIN-LIKE 2"/>
    <property type="match status" value="1"/>
</dbReference>
<protein>
    <recommendedName>
        <fullName evidence="7">TLC domain-containing protein</fullName>
    </recommendedName>
</protein>
<sequence length="294" mass="33280">MTQSAKKETSQHPRLLQWWCNIDDALPRISVGGLDVSLTLASAVFLGCVRYIAEFVMVTIFGWPAVSFVTKTASASVPAMLHSSLLVPSLWQTFRIHRYRPSESLAEAPAFYQHAATCLLQFCTGYMLYDCLLNVLWLNWTMDSIQGDALMFLGHHIATTLYMTLCRIHRAGHQSAFICMFLGEMTNPLHNAYFIAIAAQQLECCNGPLSQQLYMMIEYAFSVAYVAVRALVAPFFFVHATFSLWYDRNPQVPVMTIAFWTFLIWLVEIASIPYIQDCWNKIVVGRSMVGTAEL</sequence>
<feature type="transmembrane region" description="Helical" evidence="6">
    <location>
        <begin position="219"/>
        <end position="245"/>
    </location>
</feature>
<keyword evidence="4 5" id="KW-0472">Membrane</keyword>
<dbReference type="InterPro" id="IPR040327">
    <property type="entry name" value="At5g14285-like"/>
</dbReference>
<evidence type="ECO:0000256" key="4">
    <source>
        <dbReference type="ARBA" id="ARBA00023136"/>
    </source>
</evidence>
<evidence type="ECO:0000313" key="9">
    <source>
        <dbReference type="Proteomes" id="UP000198406"/>
    </source>
</evidence>
<dbReference type="Proteomes" id="UP000198406">
    <property type="component" value="Unassembled WGS sequence"/>
</dbReference>
<organism evidence="8 9">
    <name type="scientific">Fistulifera solaris</name>
    <name type="common">Oleaginous diatom</name>
    <dbReference type="NCBI Taxonomy" id="1519565"/>
    <lineage>
        <taxon>Eukaryota</taxon>
        <taxon>Sar</taxon>
        <taxon>Stramenopiles</taxon>
        <taxon>Ochrophyta</taxon>
        <taxon>Bacillariophyta</taxon>
        <taxon>Bacillariophyceae</taxon>
        <taxon>Bacillariophycidae</taxon>
        <taxon>Naviculales</taxon>
        <taxon>Naviculaceae</taxon>
        <taxon>Fistulifera</taxon>
    </lineage>
</organism>
<dbReference type="PROSITE" id="PS50922">
    <property type="entry name" value="TLC"/>
    <property type="match status" value="1"/>
</dbReference>
<dbReference type="InParanoid" id="A0A1Z5JXB6"/>
<accession>A0A1Z5JXB6</accession>
<dbReference type="OrthoDB" id="204175at2759"/>
<dbReference type="PANTHER" id="PTHR31766:SF2">
    <property type="entry name" value="GLABROUS1 ENHANCER-BINDING PROTEIN-LIKE 2"/>
    <property type="match status" value="1"/>
</dbReference>